<dbReference type="Proteomes" id="UP000287651">
    <property type="component" value="Unassembled WGS sequence"/>
</dbReference>
<evidence type="ECO:0000313" key="1">
    <source>
        <dbReference type="EMBL" id="RRT41652.1"/>
    </source>
</evidence>
<reference evidence="1 2" key="1">
    <citation type="journal article" date="2014" name="Agronomy (Basel)">
        <title>A Draft Genome Sequence for Ensete ventricosum, the Drought-Tolerant Tree Against Hunger.</title>
        <authorList>
            <person name="Harrison J."/>
            <person name="Moore K.A."/>
            <person name="Paszkiewicz K."/>
            <person name="Jones T."/>
            <person name="Grant M."/>
            <person name="Ambacheew D."/>
            <person name="Muzemil S."/>
            <person name="Studholme D.J."/>
        </authorList>
    </citation>
    <scope>NUCLEOTIDE SEQUENCE [LARGE SCALE GENOMIC DNA]</scope>
</reference>
<proteinExistence type="predicted"/>
<dbReference type="EMBL" id="AMZH03018408">
    <property type="protein sequence ID" value="RRT41652.1"/>
    <property type="molecule type" value="Genomic_DNA"/>
</dbReference>
<comment type="caution">
    <text evidence="1">The sequence shown here is derived from an EMBL/GenBank/DDBJ whole genome shotgun (WGS) entry which is preliminary data.</text>
</comment>
<evidence type="ECO:0000313" key="2">
    <source>
        <dbReference type="Proteomes" id="UP000287651"/>
    </source>
</evidence>
<sequence>MSVERSIIAPMLAFHSFPSRSTTITTNRTTPLMSSASPLFHAHARTDMAVGRALSSDERATTESALVALSSLGKCIDIDADGRGYRDVYSEYGGHLTVNPLGRSLDSKLRVLEFLPLPSLLH</sequence>
<protein>
    <submittedName>
        <fullName evidence="1">Uncharacterized protein</fullName>
    </submittedName>
</protein>
<accession>A0A426XQF0</accession>
<dbReference type="AlphaFoldDB" id="A0A426XQF0"/>
<gene>
    <name evidence="1" type="ORF">B296_00019066</name>
</gene>
<name>A0A426XQF0_ENSVE</name>
<organism evidence="1 2">
    <name type="scientific">Ensete ventricosum</name>
    <name type="common">Abyssinian banana</name>
    <name type="synonym">Musa ensete</name>
    <dbReference type="NCBI Taxonomy" id="4639"/>
    <lineage>
        <taxon>Eukaryota</taxon>
        <taxon>Viridiplantae</taxon>
        <taxon>Streptophyta</taxon>
        <taxon>Embryophyta</taxon>
        <taxon>Tracheophyta</taxon>
        <taxon>Spermatophyta</taxon>
        <taxon>Magnoliopsida</taxon>
        <taxon>Liliopsida</taxon>
        <taxon>Zingiberales</taxon>
        <taxon>Musaceae</taxon>
        <taxon>Ensete</taxon>
    </lineage>
</organism>